<proteinExistence type="predicted"/>
<accession>A0AAQ4D7V5</accession>
<dbReference type="GO" id="GO:0004222">
    <property type="term" value="F:metalloendopeptidase activity"/>
    <property type="evidence" value="ECO:0007669"/>
    <property type="project" value="InterPro"/>
</dbReference>
<dbReference type="AlphaFoldDB" id="A0AAQ4D7V5"/>
<keyword evidence="1" id="KW-0812">Transmembrane</keyword>
<name>A0AAQ4D7V5_AMBAM</name>
<dbReference type="EMBL" id="JARKHS020034021">
    <property type="protein sequence ID" value="KAK8758545.1"/>
    <property type="molecule type" value="Genomic_DNA"/>
</dbReference>
<sequence length="643" mass="70880">MDTSTTQDGSLSEPDIEVAPRSEGLGKRIRTSRFYCLAGFLGVALSVFLLGLVLVNVLEKGKTSSVNKTLEPFCCPDEALMVLRVVNESIDPCDDFYAHVCSRADAGSTVYSSPLLRTAMEWYFVRIGGFGARGNASGLMLNALTKGFLKRDRSPGGGVSQYVEAIASAGILPQHMDLIHTVYFLALLNLRYGLTSVVSFQVSPPGTVLNIRRNSCFRDTPYQQALPFALDAVKKALNFSITAEELLRFKNELASFLGSNSSMNLSHAIETSPFSGLSNRDWKVILDELVFPVHPNVKTVATQEQDRLSDFLDILANSSHHPVAVVYAVVCTAFKARSKTEEAAGTSRMTSVSPSCQVLDFCDIEHAYMAHVVSSHSMNEYVRVLFAKTRRYVAHEALGHALFSGTSEQEITQRLNELRLVLPQDIVIPDVPVPVVSETFAANLLAAHSYAFDVRAARVARKIPDPENLFFPAAVRHSDVIFLPSNLYVLMNLNLSRNPALDLPVLGVDMAAQLWSFLLESSWPNETQKNIDDRLTCFRQTHFNGIDSGDYLTTATAALGVVSAFNAMMPPEWDLVSRLNYTDISLGRLVFLMWVYDKCAALPRLMAPLDVNVALRNSRNFRAAFGCSEQSPMSEPLCCLDLC</sequence>
<organism evidence="2 3">
    <name type="scientific">Amblyomma americanum</name>
    <name type="common">Lone star tick</name>
    <dbReference type="NCBI Taxonomy" id="6943"/>
    <lineage>
        <taxon>Eukaryota</taxon>
        <taxon>Metazoa</taxon>
        <taxon>Ecdysozoa</taxon>
        <taxon>Arthropoda</taxon>
        <taxon>Chelicerata</taxon>
        <taxon>Arachnida</taxon>
        <taxon>Acari</taxon>
        <taxon>Parasitiformes</taxon>
        <taxon>Ixodida</taxon>
        <taxon>Ixodoidea</taxon>
        <taxon>Ixodidae</taxon>
        <taxon>Amblyomminae</taxon>
        <taxon>Amblyomma</taxon>
    </lineage>
</organism>
<dbReference type="PROSITE" id="PS51885">
    <property type="entry name" value="NEPRILYSIN"/>
    <property type="match status" value="1"/>
</dbReference>
<gene>
    <name evidence="2" type="ORF">V5799_003823</name>
</gene>
<evidence type="ECO:0000313" key="3">
    <source>
        <dbReference type="Proteomes" id="UP001321473"/>
    </source>
</evidence>
<comment type="caution">
    <text evidence="2">The sequence shown here is derived from an EMBL/GenBank/DDBJ whole genome shotgun (WGS) entry which is preliminary data.</text>
</comment>
<protein>
    <submittedName>
        <fullName evidence="2">Uncharacterized protein</fullName>
    </submittedName>
</protein>
<dbReference type="GO" id="GO:0005886">
    <property type="term" value="C:plasma membrane"/>
    <property type="evidence" value="ECO:0007669"/>
    <property type="project" value="TreeGrafter"/>
</dbReference>
<dbReference type="PANTHER" id="PTHR11733:SF229">
    <property type="entry name" value="NEPRILYSIN-2-LIKE PROTEIN"/>
    <property type="match status" value="1"/>
</dbReference>
<dbReference type="SUPFAM" id="SSF55486">
    <property type="entry name" value="Metalloproteases ('zincins'), catalytic domain"/>
    <property type="match status" value="1"/>
</dbReference>
<evidence type="ECO:0000256" key="1">
    <source>
        <dbReference type="SAM" id="Phobius"/>
    </source>
</evidence>
<dbReference type="Proteomes" id="UP001321473">
    <property type="component" value="Unassembled WGS sequence"/>
</dbReference>
<keyword evidence="3" id="KW-1185">Reference proteome</keyword>
<dbReference type="GO" id="GO:0016485">
    <property type="term" value="P:protein processing"/>
    <property type="evidence" value="ECO:0007669"/>
    <property type="project" value="TreeGrafter"/>
</dbReference>
<keyword evidence="1" id="KW-1133">Transmembrane helix</keyword>
<dbReference type="PANTHER" id="PTHR11733">
    <property type="entry name" value="ZINC METALLOPROTEASE FAMILY M13 NEPRILYSIN-RELATED"/>
    <property type="match status" value="1"/>
</dbReference>
<dbReference type="InterPro" id="IPR000718">
    <property type="entry name" value="Peptidase_M13"/>
</dbReference>
<evidence type="ECO:0000313" key="2">
    <source>
        <dbReference type="EMBL" id="KAK8758545.1"/>
    </source>
</evidence>
<feature type="transmembrane region" description="Helical" evidence="1">
    <location>
        <begin position="34"/>
        <end position="58"/>
    </location>
</feature>
<keyword evidence="1" id="KW-0472">Membrane</keyword>
<reference evidence="2 3" key="1">
    <citation type="journal article" date="2023" name="Arcadia Sci">
        <title>De novo assembly of a long-read Amblyomma americanum tick genome.</title>
        <authorList>
            <person name="Chou S."/>
            <person name="Poskanzer K.E."/>
            <person name="Rollins M."/>
            <person name="Thuy-Boun P.S."/>
        </authorList>
    </citation>
    <scope>NUCLEOTIDE SEQUENCE [LARGE SCALE GENOMIC DNA]</scope>
    <source>
        <strain evidence="2">F_SG_1</strain>
        <tissue evidence="2">Salivary glands</tissue>
    </source>
</reference>